<dbReference type="AlphaFoldDB" id="A0A2G8RV87"/>
<dbReference type="STRING" id="1077348.A0A2G8RV87"/>
<proteinExistence type="predicted"/>
<dbReference type="OrthoDB" id="3247971at2759"/>
<evidence type="ECO:0000313" key="3">
    <source>
        <dbReference type="Proteomes" id="UP000230002"/>
    </source>
</evidence>
<dbReference type="EMBL" id="AYKW01000056">
    <property type="protein sequence ID" value="PIL25421.1"/>
    <property type="molecule type" value="Genomic_DNA"/>
</dbReference>
<sequence>MASDHPKRPRSSTVSSPSAKPSAKKRATSRATSHATSRAGTASEPDLGLPGGVGADEDEDDDDDNHGNQPAAEKDTEDESTLSDDPVAAVRALTAGRSAKGLTAAEKRARFLAKFKGVKPEDVLDSLSKTWQSDVYKHFKRPEIIGTKNGDITYRFRCKIHPLKTVDRKDYQDSTGNLTRHRLLCEPEDTPEKEMITAYAAGTVYSPSHIRFLVAMWCARRHRPFSIVDDPEFQTLLQSSAKIHLPDELLMVPEYPVADG</sequence>
<evidence type="ECO:0000313" key="2">
    <source>
        <dbReference type="EMBL" id="PIL25421.1"/>
    </source>
</evidence>
<feature type="region of interest" description="Disordered" evidence="1">
    <location>
        <begin position="1"/>
        <end position="84"/>
    </location>
</feature>
<comment type="caution">
    <text evidence="2">The sequence shown here is derived from an EMBL/GenBank/DDBJ whole genome shotgun (WGS) entry which is preliminary data.</text>
</comment>
<keyword evidence="3" id="KW-1185">Reference proteome</keyword>
<organism evidence="2 3">
    <name type="scientific">Ganoderma sinense ZZ0214-1</name>
    <dbReference type="NCBI Taxonomy" id="1077348"/>
    <lineage>
        <taxon>Eukaryota</taxon>
        <taxon>Fungi</taxon>
        <taxon>Dikarya</taxon>
        <taxon>Basidiomycota</taxon>
        <taxon>Agaricomycotina</taxon>
        <taxon>Agaricomycetes</taxon>
        <taxon>Polyporales</taxon>
        <taxon>Polyporaceae</taxon>
        <taxon>Ganoderma</taxon>
    </lineage>
</organism>
<name>A0A2G8RV87_9APHY</name>
<feature type="compositionally biased region" description="Acidic residues" evidence="1">
    <location>
        <begin position="55"/>
        <end position="64"/>
    </location>
</feature>
<dbReference type="Proteomes" id="UP000230002">
    <property type="component" value="Unassembled WGS sequence"/>
</dbReference>
<accession>A0A2G8RV87</accession>
<reference evidence="2 3" key="1">
    <citation type="journal article" date="2015" name="Sci. Rep.">
        <title>Chromosome-level genome map provides insights into diverse defense mechanisms in the medicinal fungus Ganoderma sinense.</title>
        <authorList>
            <person name="Zhu Y."/>
            <person name="Xu J."/>
            <person name="Sun C."/>
            <person name="Zhou S."/>
            <person name="Xu H."/>
            <person name="Nelson D.R."/>
            <person name="Qian J."/>
            <person name="Song J."/>
            <person name="Luo H."/>
            <person name="Xiang L."/>
            <person name="Li Y."/>
            <person name="Xu Z."/>
            <person name="Ji A."/>
            <person name="Wang L."/>
            <person name="Lu S."/>
            <person name="Hayward A."/>
            <person name="Sun W."/>
            <person name="Li X."/>
            <person name="Schwartz D.C."/>
            <person name="Wang Y."/>
            <person name="Chen S."/>
        </authorList>
    </citation>
    <scope>NUCLEOTIDE SEQUENCE [LARGE SCALE GENOMIC DNA]</scope>
    <source>
        <strain evidence="2 3">ZZ0214-1</strain>
    </source>
</reference>
<gene>
    <name evidence="2" type="ORF">GSI_13311</name>
</gene>
<evidence type="ECO:0000256" key="1">
    <source>
        <dbReference type="SAM" id="MobiDB-lite"/>
    </source>
</evidence>
<protein>
    <submittedName>
        <fullName evidence="2">Uncharacterized protein</fullName>
    </submittedName>
</protein>
<feature type="compositionally biased region" description="Low complexity" evidence="1">
    <location>
        <begin position="11"/>
        <end position="21"/>
    </location>
</feature>